<dbReference type="KEGG" id="psyr:N018_11950"/>
<dbReference type="PANTHER" id="PTHR46577:SF1">
    <property type="entry name" value="HTH-TYPE TRANSCRIPTIONAL REGULATORY PROTEIN GABR"/>
    <property type="match status" value="1"/>
</dbReference>
<dbReference type="AlphaFoldDB" id="W0MR67"/>
<evidence type="ECO:0000313" key="7">
    <source>
        <dbReference type="EMBL" id="AHG40917.1"/>
    </source>
</evidence>
<dbReference type="STRING" id="1357279.N018_11950"/>
<keyword evidence="4" id="KW-0238">DNA-binding</keyword>
<dbReference type="eggNOG" id="COG1167">
    <property type="taxonomic scope" value="Bacteria"/>
</dbReference>
<dbReference type="CDD" id="cd07377">
    <property type="entry name" value="WHTH_GntR"/>
    <property type="match status" value="1"/>
</dbReference>
<dbReference type="RefSeq" id="WP_025389666.1">
    <property type="nucleotide sequence ID" value="NZ_CP007014.1"/>
</dbReference>
<protein>
    <submittedName>
        <fullName evidence="7">GntR family transcriptional regulator</fullName>
    </submittedName>
</protein>
<dbReference type="HOGENOM" id="CLU_017584_0_0_6"/>
<dbReference type="SMART" id="SM00345">
    <property type="entry name" value="HTH_GNTR"/>
    <property type="match status" value="1"/>
</dbReference>
<dbReference type="PANTHER" id="PTHR46577">
    <property type="entry name" value="HTH-TYPE TRANSCRIPTIONAL REGULATORY PROTEIN GABR"/>
    <property type="match status" value="1"/>
</dbReference>
<dbReference type="GO" id="GO:0003677">
    <property type="term" value="F:DNA binding"/>
    <property type="evidence" value="ECO:0007669"/>
    <property type="project" value="UniProtKB-KW"/>
</dbReference>
<evidence type="ECO:0000256" key="1">
    <source>
        <dbReference type="ARBA" id="ARBA00005384"/>
    </source>
</evidence>
<dbReference type="InterPro" id="IPR015422">
    <property type="entry name" value="PyrdxlP-dep_Trfase_small"/>
</dbReference>
<dbReference type="EMBL" id="CP007014">
    <property type="protein sequence ID" value="AHG40917.1"/>
    <property type="molecule type" value="Genomic_DNA"/>
</dbReference>
<evidence type="ECO:0000259" key="6">
    <source>
        <dbReference type="PROSITE" id="PS50949"/>
    </source>
</evidence>
<evidence type="ECO:0000313" key="8">
    <source>
        <dbReference type="Proteomes" id="UP000019089"/>
    </source>
</evidence>
<feature type="domain" description="HTH gntR-type" evidence="6">
    <location>
        <begin position="6"/>
        <end position="74"/>
    </location>
</feature>
<dbReference type="Gene3D" id="3.40.640.10">
    <property type="entry name" value="Type I PLP-dependent aspartate aminotransferase-like (Major domain)"/>
    <property type="match status" value="1"/>
</dbReference>
<name>W0MR67_PSESX</name>
<dbReference type="GO" id="GO:0003700">
    <property type="term" value="F:DNA-binding transcription factor activity"/>
    <property type="evidence" value="ECO:0007669"/>
    <property type="project" value="InterPro"/>
</dbReference>
<dbReference type="Gene3D" id="1.10.10.10">
    <property type="entry name" value="Winged helix-like DNA-binding domain superfamily/Winged helix DNA-binding domain"/>
    <property type="match status" value="1"/>
</dbReference>
<dbReference type="Pfam" id="PF00392">
    <property type="entry name" value="GntR"/>
    <property type="match status" value="1"/>
</dbReference>
<dbReference type="Proteomes" id="UP000019089">
    <property type="component" value="Chromosome"/>
</dbReference>
<evidence type="ECO:0000256" key="2">
    <source>
        <dbReference type="ARBA" id="ARBA00022898"/>
    </source>
</evidence>
<dbReference type="SUPFAM" id="SSF53383">
    <property type="entry name" value="PLP-dependent transferases"/>
    <property type="match status" value="1"/>
</dbReference>
<dbReference type="CDD" id="cd00609">
    <property type="entry name" value="AAT_like"/>
    <property type="match status" value="1"/>
</dbReference>
<organism evidence="7 8">
    <name type="scientific">Pseudomonas syringae CC1557</name>
    <dbReference type="NCBI Taxonomy" id="1357279"/>
    <lineage>
        <taxon>Bacteria</taxon>
        <taxon>Pseudomonadati</taxon>
        <taxon>Pseudomonadota</taxon>
        <taxon>Gammaproteobacteria</taxon>
        <taxon>Pseudomonadales</taxon>
        <taxon>Pseudomonadaceae</taxon>
        <taxon>Pseudomonas</taxon>
        <taxon>Pseudomonas syringae</taxon>
    </lineage>
</organism>
<sequence>MKDHTDFAYQAVYRYLARLVAQDQAGAALKMPSLRQLARRLQVSISTVQSAYSLLEKEGRVYSVAKSGYYSMPRSNASDELPCRSGDLLHALQCNARRAGMLLLGGDEPSVLQVPESPLLTMERELARHYPRSRDADFQPFGELELRTALAARYTHDAEHCWHADNVYVTPDLYGAFKVVIDTLRLRGGIVVVESPCAWTLLRLLQSFDIRVLELPQDEPGSLDPGKLEHLLRENSVGLAIFSSFLNPLRGSARASINSQALAEVINRHQVWVLENDSHSELRFACEPHNLRHLIDPQRLVIIGAFDKSLGPEAPYGYLLCKQLEDRWQAGFLLRAFELPRIRQRAIARLCSSGRLDTHLNGLRAVLAERASAMTQQLDEQLGEALRYEVPVGGCGVWAQSRYPVNMRQVFEMMLAERIVIAPGELFSLQGRYAQHLRISYAIDWSRNVAGWLAVLREALSRARLR</sequence>
<keyword evidence="3" id="KW-0805">Transcription regulation</keyword>
<dbReference type="InterPro" id="IPR015421">
    <property type="entry name" value="PyrdxlP-dep_Trfase_major"/>
</dbReference>
<dbReference type="InterPro" id="IPR036388">
    <property type="entry name" value="WH-like_DNA-bd_sf"/>
</dbReference>
<accession>W0MR67</accession>
<evidence type="ECO:0000256" key="3">
    <source>
        <dbReference type="ARBA" id="ARBA00023015"/>
    </source>
</evidence>
<proteinExistence type="inferred from homology"/>
<evidence type="ECO:0000256" key="5">
    <source>
        <dbReference type="ARBA" id="ARBA00023163"/>
    </source>
</evidence>
<reference evidence="7 8" key="1">
    <citation type="submission" date="2013-12" db="EMBL/GenBank/DDBJ databases">
        <title>Interactions Between Genome Architecture and Virulence Genes in Pseudomonas syringae, strain CC1557 as a model.</title>
        <authorList>
            <person name="Baltrus D."/>
            <person name="Hockett K."/>
            <person name="Karlsrud E."/>
            <person name="Dougherty K."/>
            <person name="Nishimura M."/>
        </authorList>
    </citation>
    <scope>NUCLEOTIDE SEQUENCE [LARGE SCALE GENOMIC DNA]</scope>
    <source>
        <strain evidence="7 8">CC1557</strain>
    </source>
</reference>
<dbReference type="InterPro" id="IPR000524">
    <property type="entry name" value="Tscrpt_reg_HTH_GntR"/>
</dbReference>
<dbReference type="InterPro" id="IPR015424">
    <property type="entry name" value="PyrdxlP-dep_Trfase"/>
</dbReference>
<dbReference type="InterPro" id="IPR051446">
    <property type="entry name" value="HTH_trans_reg/aminotransferase"/>
</dbReference>
<comment type="similarity">
    <text evidence="1">In the C-terminal section; belongs to the class-I pyridoxal-phosphate-dependent aminotransferase family.</text>
</comment>
<dbReference type="SUPFAM" id="SSF46785">
    <property type="entry name" value="Winged helix' DNA-binding domain"/>
    <property type="match status" value="1"/>
</dbReference>
<gene>
    <name evidence="7" type="ORF">N018_11950</name>
</gene>
<dbReference type="PROSITE" id="PS50949">
    <property type="entry name" value="HTH_GNTR"/>
    <property type="match status" value="1"/>
</dbReference>
<keyword evidence="2" id="KW-0663">Pyridoxal phosphate</keyword>
<dbReference type="Gene3D" id="3.90.1150.10">
    <property type="entry name" value="Aspartate Aminotransferase, domain 1"/>
    <property type="match status" value="1"/>
</dbReference>
<evidence type="ECO:0000256" key="4">
    <source>
        <dbReference type="ARBA" id="ARBA00023125"/>
    </source>
</evidence>
<keyword evidence="5" id="KW-0804">Transcription</keyword>
<dbReference type="InterPro" id="IPR036390">
    <property type="entry name" value="WH_DNA-bd_sf"/>
</dbReference>